<feature type="compositionally biased region" description="Gly residues" evidence="1">
    <location>
        <begin position="39"/>
        <end position="55"/>
    </location>
</feature>
<dbReference type="EMBL" id="AC084766">
    <property type="protein sequence ID" value="AAL82523.1"/>
    <property type="molecule type" value="Genomic_DNA"/>
</dbReference>
<name>Q8S7G8_ORYSJ</name>
<accession>Q8S7G8</accession>
<dbReference type="AlphaFoldDB" id="Q8S7G8"/>
<reference evidence="3" key="2">
    <citation type="journal article" date="2008" name="Nucleic Acids Res.">
        <title>The rice annotation project database (RAP-DB): 2008 update.</title>
        <authorList>
            <consortium name="The rice annotation project (RAP)"/>
        </authorList>
    </citation>
    <scope>GENOME REANNOTATION</scope>
    <source>
        <strain evidence="3">cv. Nipponbare</strain>
    </source>
</reference>
<sequence>MRIQFKEVGASPGFKEPISGVGWGGRAPRRASDERRPPGAGGNGGEAMPGGGGARGSVYGRQQWRGGGDEGKRMREMGRLLFYRRGVGHRGEGTDIGAVKGSELAVVLGASGQTAVEVRWLRLEKEKKKGERGA</sequence>
<protein>
    <submittedName>
        <fullName evidence="2">Uncharacterized protein</fullName>
    </submittedName>
</protein>
<gene>
    <name evidence="2" type="primary">OSJNBb0048D20.10</name>
</gene>
<reference evidence="3" key="1">
    <citation type="journal article" date="2005" name="Nature">
        <title>The map-based sequence of the rice genome.</title>
        <authorList>
            <consortium name="International rice genome sequencing project (IRGSP)"/>
            <person name="Matsumoto T."/>
            <person name="Wu J."/>
            <person name="Kanamori H."/>
            <person name="Katayose Y."/>
            <person name="Fujisawa M."/>
            <person name="Namiki N."/>
            <person name="Mizuno H."/>
            <person name="Yamamoto K."/>
            <person name="Antonio B.A."/>
            <person name="Baba T."/>
            <person name="Sakata K."/>
            <person name="Nagamura Y."/>
            <person name="Aoki H."/>
            <person name="Arikawa K."/>
            <person name="Arita K."/>
            <person name="Bito T."/>
            <person name="Chiden Y."/>
            <person name="Fujitsuka N."/>
            <person name="Fukunaka R."/>
            <person name="Hamada M."/>
            <person name="Harada C."/>
            <person name="Hayashi A."/>
            <person name="Hijishita S."/>
            <person name="Honda M."/>
            <person name="Hosokawa S."/>
            <person name="Ichikawa Y."/>
            <person name="Idonuma A."/>
            <person name="Iijima M."/>
            <person name="Ikeda M."/>
            <person name="Ikeno M."/>
            <person name="Ito K."/>
            <person name="Ito S."/>
            <person name="Ito T."/>
            <person name="Ito Y."/>
            <person name="Ito Y."/>
            <person name="Iwabuchi A."/>
            <person name="Kamiya K."/>
            <person name="Karasawa W."/>
            <person name="Kurita K."/>
            <person name="Katagiri S."/>
            <person name="Kikuta A."/>
            <person name="Kobayashi H."/>
            <person name="Kobayashi N."/>
            <person name="Machita K."/>
            <person name="Maehara T."/>
            <person name="Masukawa M."/>
            <person name="Mizubayashi T."/>
            <person name="Mukai Y."/>
            <person name="Nagasaki H."/>
            <person name="Nagata Y."/>
            <person name="Naito S."/>
            <person name="Nakashima M."/>
            <person name="Nakama Y."/>
            <person name="Nakamichi Y."/>
            <person name="Nakamura M."/>
            <person name="Meguro A."/>
            <person name="Negishi M."/>
            <person name="Ohta I."/>
            <person name="Ohta T."/>
            <person name="Okamoto M."/>
            <person name="Ono N."/>
            <person name="Saji S."/>
            <person name="Sakaguchi M."/>
            <person name="Sakai K."/>
            <person name="Shibata M."/>
            <person name="Shimokawa T."/>
            <person name="Song J."/>
            <person name="Takazaki Y."/>
            <person name="Terasawa K."/>
            <person name="Tsugane M."/>
            <person name="Tsuji K."/>
            <person name="Ueda S."/>
            <person name="Waki K."/>
            <person name="Yamagata H."/>
            <person name="Yamamoto M."/>
            <person name="Yamamoto S."/>
            <person name="Yamane H."/>
            <person name="Yoshiki S."/>
            <person name="Yoshihara R."/>
            <person name="Yukawa K."/>
            <person name="Zhong H."/>
            <person name="Yano M."/>
            <person name="Yuan Q."/>
            <person name="Ouyang S."/>
            <person name="Liu J."/>
            <person name="Jones K.M."/>
            <person name="Gansberger K."/>
            <person name="Moffat K."/>
            <person name="Hill J."/>
            <person name="Bera J."/>
            <person name="Fadrosh D."/>
            <person name="Jin S."/>
            <person name="Johri S."/>
            <person name="Kim M."/>
            <person name="Overton L."/>
            <person name="Reardon M."/>
            <person name="Tsitrin T."/>
            <person name="Vuong H."/>
            <person name="Weaver B."/>
            <person name="Ciecko A."/>
            <person name="Tallon L."/>
            <person name="Jackson J."/>
            <person name="Pai G."/>
            <person name="Aken S.V."/>
            <person name="Utterback T."/>
            <person name="Reidmuller S."/>
            <person name="Feldblyum T."/>
            <person name="Hsiao J."/>
            <person name="Zismann V."/>
            <person name="Iobst S."/>
            <person name="de Vazeille A.R."/>
            <person name="Buell C.R."/>
            <person name="Ying K."/>
            <person name="Li Y."/>
            <person name="Lu T."/>
            <person name="Huang Y."/>
            <person name="Zhao Q."/>
            <person name="Feng Q."/>
            <person name="Zhang L."/>
            <person name="Zhu J."/>
            <person name="Weng Q."/>
            <person name="Mu J."/>
            <person name="Lu Y."/>
            <person name="Fan D."/>
            <person name="Liu Y."/>
            <person name="Guan J."/>
            <person name="Zhang Y."/>
            <person name="Yu S."/>
            <person name="Liu X."/>
            <person name="Zhang Y."/>
            <person name="Hong G."/>
            <person name="Han B."/>
            <person name="Choisne N."/>
            <person name="Demange N."/>
            <person name="Orjeda G."/>
            <person name="Samain S."/>
            <person name="Cattolico L."/>
            <person name="Pelletier E."/>
            <person name="Couloux A."/>
            <person name="Segurens B."/>
            <person name="Wincker P."/>
            <person name="D'Hont A."/>
            <person name="Scarpelli C."/>
            <person name="Weissenbach J."/>
            <person name="Salanoubat M."/>
            <person name="Quetier F."/>
            <person name="Yu Y."/>
            <person name="Kim H.R."/>
            <person name="Rambo T."/>
            <person name="Currie J."/>
            <person name="Collura K."/>
            <person name="Luo M."/>
            <person name="Yang T."/>
            <person name="Ammiraju J.S.S."/>
            <person name="Engler F."/>
            <person name="Soderlund C."/>
            <person name="Wing R.A."/>
            <person name="Palmer L.E."/>
            <person name="de la Bastide M."/>
            <person name="Spiegel L."/>
            <person name="Nascimento L."/>
            <person name="Zutavern T."/>
            <person name="O'Shaughnessy A."/>
            <person name="Dike S."/>
            <person name="Dedhia N."/>
            <person name="Preston R."/>
            <person name="Balija V."/>
            <person name="McCombie W.R."/>
            <person name="Chow T."/>
            <person name="Chen H."/>
            <person name="Chung M."/>
            <person name="Chen C."/>
            <person name="Shaw J."/>
            <person name="Wu H."/>
            <person name="Hsiao K."/>
            <person name="Chao Y."/>
            <person name="Chu M."/>
            <person name="Cheng C."/>
            <person name="Hour A."/>
            <person name="Lee P."/>
            <person name="Lin S."/>
            <person name="Lin Y."/>
            <person name="Liou J."/>
            <person name="Liu S."/>
            <person name="Hsing Y."/>
            <person name="Raghuvanshi S."/>
            <person name="Mohanty A."/>
            <person name="Bharti A.K."/>
            <person name="Gaur A."/>
            <person name="Gupta V."/>
            <person name="Kumar D."/>
            <person name="Ravi V."/>
            <person name="Vij S."/>
            <person name="Kapur A."/>
            <person name="Khurana P."/>
            <person name="Khurana P."/>
            <person name="Khurana J.P."/>
            <person name="Tyagi A.K."/>
            <person name="Gaikwad K."/>
            <person name="Singh A."/>
            <person name="Dalal V."/>
            <person name="Srivastava S."/>
            <person name="Dixit A."/>
            <person name="Pal A.K."/>
            <person name="Ghazi I.A."/>
            <person name="Yadav M."/>
            <person name="Pandit A."/>
            <person name="Bhargava A."/>
            <person name="Sureshbabu K."/>
            <person name="Batra K."/>
            <person name="Sharma T.R."/>
            <person name="Mohapatra T."/>
            <person name="Singh N.K."/>
            <person name="Messing J."/>
            <person name="Nelson A.B."/>
            <person name="Fuks G."/>
            <person name="Kavchok S."/>
            <person name="Keizer G."/>
            <person name="Linton E."/>
            <person name="Llaca V."/>
            <person name="Song R."/>
            <person name="Tanyolac B."/>
            <person name="Young S."/>
            <person name="Ho-Il K."/>
            <person name="Hahn J.H."/>
            <person name="Sangsakoo G."/>
            <person name="Vanavichit A."/>
            <person name="de Mattos Luiz.A.T."/>
            <person name="Zimmer P.D."/>
            <person name="Malone G."/>
            <person name="Dellagostin O."/>
            <person name="de Oliveira A.C."/>
            <person name="Bevan M."/>
            <person name="Bancroft I."/>
            <person name="Minx P."/>
            <person name="Cordum H."/>
            <person name="Wilson R."/>
            <person name="Cheng Z."/>
            <person name="Jin W."/>
            <person name="Jiang J."/>
            <person name="Leong S.A."/>
            <person name="Iwama H."/>
            <person name="Gojobori T."/>
            <person name="Itoh T."/>
            <person name="Niimura Y."/>
            <person name="Fujii Y."/>
            <person name="Habara T."/>
            <person name="Sakai H."/>
            <person name="Sato Y."/>
            <person name="Wilson G."/>
            <person name="Kumar K."/>
            <person name="McCouch S."/>
            <person name="Juretic N."/>
            <person name="Hoen D."/>
            <person name="Wright S."/>
            <person name="Bruskiewich R."/>
            <person name="Bureau T."/>
            <person name="Miyao A."/>
            <person name="Hirochika H."/>
            <person name="Nishikawa T."/>
            <person name="Kadowaki K."/>
            <person name="Sugiura M."/>
            <person name="Burr B."/>
            <person name="Sasaki T."/>
        </authorList>
    </citation>
    <scope>NUCLEOTIDE SEQUENCE [LARGE SCALE GENOMIC DNA]</scope>
    <source>
        <strain evidence="3">cv. Nipponbare</strain>
    </source>
</reference>
<evidence type="ECO:0000256" key="1">
    <source>
        <dbReference type="SAM" id="MobiDB-lite"/>
    </source>
</evidence>
<organism evidence="2 3">
    <name type="scientific">Oryza sativa subsp. japonica</name>
    <name type="common">Rice</name>
    <dbReference type="NCBI Taxonomy" id="39947"/>
    <lineage>
        <taxon>Eukaryota</taxon>
        <taxon>Viridiplantae</taxon>
        <taxon>Streptophyta</taxon>
        <taxon>Embryophyta</taxon>
        <taxon>Tracheophyta</taxon>
        <taxon>Spermatophyta</taxon>
        <taxon>Magnoliopsida</taxon>
        <taxon>Liliopsida</taxon>
        <taxon>Poales</taxon>
        <taxon>Poaceae</taxon>
        <taxon>BOP clade</taxon>
        <taxon>Oryzoideae</taxon>
        <taxon>Oryzeae</taxon>
        <taxon>Oryzinae</taxon>
        <taxon>Oryza</taxon>
        <taxon>Oryza sativa</taxon>
    </lineage>
</organism>
<dbReference type="Proteomes" id="UP000000763">
    <property type="component" value="Chromosome 3"/>
</dbReference>
<proteinExistence type="predicted"/>
<evidence type="ECO:0000313" key="2">
    <source>
        <dbReference type="EMBL" id="AAL82523.1"/>
    </source>
</evidence>
<evidence type="ECO:0000313" key="3">
    <source>
        <dbReference type="Proteomes" id="UP000000763"/>
    </source>
</evidence>
<feature type="region of interest" description="Disordered" evidence="1">
    <location>
        <begin position="1"/>
        <end position="72"/>
    </location>
</feature>